<dbReference type="EMBL" id="JAANYQ010000006">
    <property type="protein sequence ID" value="KAF4123472.1"/>
    <property type="molecule type" value="Genomic_DNA"/>
</dbReference>
<dbReference type="GO" id="GO:0016020">
    <property type="term" value="C:membrane"/>
    <property type="evidence" value="ECO:0007669"/>
    <property type="project" value="UniProtKB-SubCell"/>
</dbReference>
<dbReference type="PANTHER" id="PTHR10783">
    <property type="entry name" value="XENOTROPIC AND POLYTROPIC RETROVIRUS RECEPTOR 1-RELATED"/>
    <property type="match status" value="1"/>
</dbReference>
<evidence type="ECO:0000256" key="1">
    <source>
        <dbReference type="ARBA" id="ARBA00004141"/>
    </source>
</evidence>
<evidence type="ECO:0000259" key="6">
    <source>
        <dbReference type="PROSITE" id="PS51380"/>
    </source>
</evidence>
<evidence type="ECO:0000313" key="8">
    <source>
        <dbReference type="Proteomes" id="UP000749293"/>
    </source>
</evidence>
<dbReference type="AlphaFoldDB" id="A0A9P4YX83"/>
<keyword evidence="8" id="KW-1185">Reference proteome</keyword>
<comment type="caution">
    <text evidence="7">The sequence shown here is derived from an EMBL/GenBank/DDBJ whole genome shotgun (WGS) entry which is preliminary data.</text>
</comment>
<dbReference type="PANTHER" id="PTHR10783:SF46">
    <property type="entry name" value="PROTEIN ERD1 HOMOLOG 2"/>
    <property type="match status" value="1"/>
</dbReference>
<sequence length="428" mass="47622">MDGDPAVEPELDSFSLTFPLPYRVGFLFTLAVWGWGLNLHYLYLLKIDVPSLIRYPGRTSVHRVPHHFSTYRLATVLSGLLGLSMLLFWLLTWRVPSRVIAFDWMPMTYLVAMVVVFLAPLRNLPSAGRRRFFSTLRRICLGGIAEAQDGKFGDILLADVLTSYAKVLCDLYVSVCMFATPGGSSTLRPDRECGGAVAVPILLAVPSAIRFRQCVVEFLRVRRAPYRESTGWGGQHLANALKYSTAFPVIIAGAMQKGPAAASSDGGDAGPGAGAVAGAGAGAAPALSKAWLCAVLVNSLYSFYWDVTKDWDLTLFSGRRERSSPHHPWALRARLIFRPVNAYYVVILLDLALRCTWSVKLSARLDAYSRFEGGIFLMQLLEIFRRWVWIFLRTEAEWFRHNPPGLGADDILMGSYQDDDDDDLDDDK</sequence>
<accession>A0A9P4YX83</accession>
<dbReference type="InterPro" id="IPR004342">
    <property type="entry name" value="EXS_C"/>
</dbReference>
<dbReference type="OrthoDB" id="2159384at2759"/>
<protein>
    <submittedName>
        <fullName evidence="7">EXS family</fullName>
    </submittedName>
</protein>
<dbReference type="RefSeq" id="XP_035322124.1">
    <property type="nucleotide sequence ID" value="XM_035468143.1"/>
</dbReference>
<evidence type="ECO:0000256" key="2">
    <source>
        <dbReference type="ARBA" id="ARBA00022692"/>
    </source>
</evidence>
<evidence type="ECO:0000313" key="7">
    <source>
        <dbReference type="EMBL" id="KAF4123472.1"/>
    </source>
</evidence>
<evidence type="ECO:0000256" key="5">
    <source>
        <dbReference type="SAM" id="Phobius"/>
    </source>
</evidence>
<keyword evidence="4 5" id="KW-0472">Membrane</keyword>
<keyword evidence="2 5" id="KW-0812">Transmembrane</keyword>
<feature type="domain" description="EXS" evidence="6">
    <location>
        <begin position="190"/>
        <end position="425"/>
    </location>
</feature>
<evidence type="ECO:0000256" key="4">
    <source>
        <dbReference type="ARBA" id="ARBA00023136"/>
    </source>
</evidence>
<feature type="transmembrane region" description="Helical" evidence="5">
    <location>
        <begin position="73"/>
        <end position="92"/>
    </location>
</feature>
<dbReference type="GeneID" id="55972398"/>
<dbReference type="PROSITE" id="PS51380">
    <property type="entry name" value="EXS"/>
    <property type="match status" value="1"/>
</dbReference>
<evidence type="ECO:0000256" key="3">
    <source>
        <dbReference type="ARBA" id="ARBA00022989"/>
    </source>
</evidence>
<dbReference type="Proteomes" id="UP000749293">
    <property type="component" value="Unassembled WGS sequence"/>
</dbReference>
<name>A0A9P4YX83_9HYPO</name>
<proteinExistence type="predicted"/>
<comment type="subcellular location">
    <subcellularLocation>
        <location evidence="1">Membrane</location>
        <topology evidence="1">Multi-pass membrane protein</topology>
    </subcellularLocation>
</comment>
<reference evidence="7" key="1">
    <citation type="submission" date="2020-03" db="EMBL/GenBank/DDBJ databases">
        <title>Site-based positive gene gene selection in Geosmithia morbida across the United States reveals a broad range of putative effectors and factors for local host and environmental adapation.</title>
        <authorList>
            <person name="Onufrak A."/>
            <person name="Murdoch R.W."/>
            <person name="Gazis R."/>
            <person name="Huff M."/>
            <person name="Staton M."/>
            <person name="Klingeman W."/>
            <person name="Hadziabdic D."/>
        </authorList>
    </citation>
    <scope>NUCLEOTIDE SEQUENCE</scope>
    <source>
        <strain evidence="7">1262</strain>
    </source>
</reference>
<dbReference type="Pfam" id="PF03124">
    <property type="entry name" value="EXS"/>
    <property type="match status" value="1"/>
</dbReference>
<feature type="transmembrane region" description="Helical" evidence="5">
    <location>
        <begin position="20"/>
        <end position="44"/>
    </location>
</feature>
<organism evidence="7 8">
    <name type="scientific">Geosmithia morbida</name>
    <dbReference type="NCBI Taxonomy" id="1094350"/>
    <lineage>
        <taxon>Eukaryota</taxon>
        <taxon>Fungi</taxon>
        <taxon>Dikarya</taxon>
        <taxon>Ascomycota</taxon>
        <taxon>Pezizomycotina</taxon>
        <taxon>Sordariomycetes</taxon>
        <taxon>Hypocreomycetidae</taxon>
        <taxon>Hypocreales</taxon>
        <taxon>Bionectriaceae</taxon>
        <taxon>Geosmithia</taxon>
    </lineage>
</organism>
<feature type="transmembrane region" description="Helical" evidence="5">
    <location>
        <begin position="104"/>
        <end position="121"/>
    </location>
</feature>
<dbReference type="GO" id="GO:0005737">
    <property type="term" value="C:cytoplasm"/>
    <property type="evidence" value="ECO:0007669"/>
    <property type="project" value="TreeGrafter"/>
</dbReference>
<gene>
    <name evidence="7" type="ORF">GMORB2_6173</name>
</gene>
<keyword evidence="3 5" id="KW-1133">Transmembrane helix</keyword>